<organism evidence="4 5">
    <name type="scientific">Lysobacter korlensis</name>
    <dbReference type="NCBI Taxonomy" id="553636"/>
    <lineage>
        <taxon>Bacteria</taxon>
        <taxon>Pseudomonadati</taxon>
        <taxon>Pseudomonadota</taxon>
        <taxon>Gammaproteobacteria</taxon>
        <taxon>Lysobacterales</taxon>
        <taxon>Lysobacteraceae</taxon>
        <taxon>Lysobacter</taxon>
    </lineage>
</organism>
<dbReference type="InterPro" id="IPR014747">
    <property type="entry name" value="Bac_photo_RC_H_C"/>
</dbReference>
<proteinExistence type="predicted"/>
<feature type="domain" description="PRC-barrel" evidence="2">
    <location>
        <begin position="40"/>
        <end position="110"/>
    </location>
</feature>
<dbReference type="PANTHER" id="PTHR38463">
    <property type="entry name" value="STRESS RESPONSE PROTEIN YSNF"/>
    <property type="match status" value="1"/>
</dbReference>
<sequence>MDNRNITNTGNDYNRTQAGLGAGTLQRLDDLDDFKVADGDPDIRGWSVRTSDGRKIGEVDSLIVDTTAMQVRYLDIDLDRKALDLKEDRHVLVPIGGARLDDDKDDVLLTGITGAELLAMPPYRHGQPVALNHDTRDHDVDAKKFYGNREGSGRVERLTLSEEELRVGKRTRAAGEAHVHKTVETRHVSEKVPLKHEELVIETRPLQPGTPAQGEITDGEVRIPLMAEEVVVDKQAVAREEVVIRKKVVEDEKTIEADLRRERLDVDRTGADTSRRDTRH</sequence>
<dbReference type="EMBL" id="JBHLTG010000001">
    <property type="protein sequence ID" value="MFC0677798.1"/>
    <property type="molecule type" value="Genomic_DNA"/>
</dbReference>
<evidence type="ECO:0000259" key="3">
    <source>
        <dbReference type="Pfam" id="PF09557"/>
    </source>
</evidence>
<feature type="domain" description="DUF2382" evidence="3">
    <location>
        <begin position="158"/>
        <end position="266"/>
    </location>
</feature>
<dbReference type="InterPro" id="IPR011033">
    <property type="entry name" value="PRC_barrel-like_sf"/>
</dbReference>
<dbReference type="InterPro" id="IPR019060">
    <property type="entry name" value="DUF2382"/>
</dbReference>
<name>A0ABV6RPF0_9GAMM</name>
<evidence type="ECO:0000313" key="5">
    <source>
        <dbReference type="Proteomes" id="UP001589896"/>
    </source>
</evidence>
<keyword evidence="5" id="KW-1185">Reference proteome</keyword>
<dbReference type="RefSeq" id="WP_386666788.1">
    <property type="nucleotide sequence ID" value="NZ_JBHLTG010000001.1"/>
</dbReference>
<dbReference type="InterPro" id="IPR027275">
    <property type="entry name" value="PRC-brl_dom"/>
</dbReference>
<dbReference type="PANTHER" id="PTHR38463:SF1">
    <property type="entry name" value="STRESS RESPONSE PROTEIN YSNF"/>
    <property type="match status" value="1"/>
</dbReference>
<dbReference type="Pfam" id="PF05239">
    <property type="entry name" value="PRC"/>
    <property type="match status" value="1"/>
</dbReference>
<gene>
    <name evidence="4" type="ORF">ACFFGH_08100</name>
</gene>
<comment type="caution">
    <text evidence="4">The sequence shown here is derived from an EMBL/GenBank/DDBJ whole genome shotgun (WGS) entry which is preliminary data.</text>
</comment>
<dbReference type="SUPFAM" id="SSF50346">
    <property type="entry name" value="PRC-barrel domain"/>
    <property type="match status" value="1"/>
</dbReference>
<dbReference type="InterPro" id="IPR052967">
    <property type="entry name" value="Stress_Response_Assoc"/>
</dbReference>
<reference evidence="4 5" key="1">
    <citation type="submission" date="2024-09" db="EMBL/GenBank/DDBJ databases">
        <authorList>
            <person name="Sun Q."/>
            <person name="Mori K."/>
        </authorList>
    </citation>
    <scope>NUCLEOTIDE SEQUENCE [LARGE SCALE GENOMIC DNA]</scope>
    <source>
        <strain evidence="4 5">KCTC 23076</strain>
    </source>
</reference>
<accession>A0ABV6RPF0</accession>
<dbReference type="Gene3D" id="3.90.50.10">
    <property type="entry name" value="Photosynthetic Reaction Center, subunit H, domain 2"/>
    <property type="match status" value="1"/>
</dbReference>
<dbReference type="Proteomes" id="UP001589896">
    <property type="component" value="Unassembled WGS sequence"/>
</dbReference>
<dbReference type="NCBIfam" id="TIGR02271">
    <property type="entry name" value="YsnF/AvaK domain"/>
    <property type="match status" value="1"/>
</dbReference>
<dbReference type="Pfam" id="PF09557">
    <property type="entry name" value="DUF2382"/>
    <property type="match status" value="1"/>
</dbReference>
<feature type="region of interest" description="Disordered" evidence="1">
    <location>
        <begin position="259"/>
        <end position="280"/>
    </location>
</feature>
<evidence type="ECO:0000256" key="1">
    <source>
        <dbReference type="SAM" id="MobiDB-lite"/>
    </source>
</evidence>
<evidence type="ECO:0000313" key="4">
    <source>
        <dbReference type="EMBL" id="MFC0677798.1"/>
    </source>
</evidence>
<protein>
    <submittedName>
        <fullName evidence="4">DUF2382 domain-containing protein</fullName>
    </submittedName>
</protein>
<evidence type="ECO:0000259" key="2">
    <source>
        <dbReference type="Pfam" id="PF05239"/>
    </source>
</evidence>